<dbReference type="OrthoDB" id="1918216at2"/>
<dbReference type="AlphaFoldDB" id="A0A1T2XAX5"/>
<dbReference type="Proteomes" id="UP000190188">
    <property type="component" value="Unassembled WGS sequence"/>
</dbReference>
<sequence length="111" mass="13209">MSSEYQVVDCNECKQKFEIKAIKVRRLENAVDLNYFVCPHCKREYTSFYTNTDIRFEQKNVQSLYARFRNAKTQTTRLKIDEKIKASKVKLRTMMTELRQSIDNDLQNGVN</sequence>
<dbReference type="RefSeq" id="WP_078499770.1">
    <property type="nucleotide sequence ID" value="NZ_MSZX01000006.1"/>
</dbReference>
<gene>
    <name evidence="1" type="ORF">BVG16_16415</name>
</gene>
<evidence type="ECO:0008006" key="3">
    <source>
        <dbReference type="Google" id="ProtNLM"/>
    </source>
</evidence>
<reference evidence="1 2" key="1">
    <citation type="submission" date="2017-01" db="EMBL/GenBank/DDBJ databases">
        <title>Genome analysis of Paenibacillus selenitrireducens ES3-24.</title>
        <authorList>
            <person name="Xu D."/>
            <person name="Yao R."/>
            <person name="Zheng S."/>
        </authorList>
    </citation>
    <scope>NUCLEOTIDE SEQUENCE [LARGE SCALE GENOMIC DNA]</scope>
    <source>
        <strain evidence="1 2">ES3-24</strain>
    </source>
</reference>
<organism evidence="1 2">
    <name type="scientific">Paenibacillus selenitireducens</name>
    <dbReference type="NCBI Taxonomy" id="1324314"/>
    <lineage>
        <taxon>Bacteria</taxon>
        <taxon>Bacillati</taxon>
        <taxon>Bacillota</taxon>
        <taxon>Bacilli</taxon>
        <taxon>Bacillales</taxon>
        <taxon>Paenibacillaceae</taxon>
        <taxon>Paenibacillus</taxon>
    </lineage>
</organism>
<accession>A0A1T2XAX5</accession>
<name>A0A1T2XAX5_9BACL</name>
<comment type="caution">
    <text evidence="1">The sequence shown here is derived from an EMBL/GenBank/DDBJ whole genome shotgun (WGS) entry which is preliminary data.</text>
</comment>
<evidence type="ECO:0000313" key="1">
    <source>
        <dbReference type="EMBL" id="OPA76753.1"/>
    </source>
</evidence>
<dbReference type="EMBL" id="MSZX01000006">
    <property type="protein sequence ID" value="OPA76753.1"/>
    <property type="molecule type" value="Genomic_DNA"/>
</dbReference>
<proteinExistence type="predicted"/>
<dbReference type="STRING" id="1324314.BVG16_16415"/>
<keyword evidence="2" id="KW-1185">Reference proteome</keyword>
<evidence type="ECO:0000313" key="2">
    <source>
        <dbReference type="Proteomes" id="UP000190188"/>
    </source>
</evidence>
<protein>
    <recommendedName>
        <fullName evidence="3">Transglycosylase</fullName>
    </recommendedName>
</protein>